<reference evidence="2" key="1">
    <citation type="submission" date="2018-01" db="EMBL/GenBank/DDBJ databases">
        <title>An insight into the sialome of Amazonian anophelines.</title>
        <authorList>
            <person name="Ribeiro J.M."/>
            <person name="Scarpassa V."/>
            <person name="Calvo E."/>
        </authorList>
    </citation>
    <scope>NUCLEOTIDE SEQUENCE</scope>
    <source>
        <tissue evidence="2">Salivary glands</tissue>
    </source>
</reference>
<feature type="signal peptide" evidence="1">
    <location>
        <begin position="1"/>
        <end position="21"/>
    </location>
</feature>
<feature type="chain" id="PRO_5014597776" evidence="1">
    <location>
        <begin position="22"/>
        <end position="73"/>
    </location>
</feature>
<accession>A0A2M4CDE4</accession>
<dbReference type="AlphaFoldDB" id="A0A2M4CDE4"/>
<dbReference type="EMBL" id="GGFJ01014211">
    <property type="protein sequence ID" value="MBW63352.1"/>
    <property type="molecule type" value="Transcribed_RNA"/>
</dbReference>
<name>A0A2M4CDE4_9DIPT</name>
<sequence length="73" mass="9029">MHRRLLHLLWRLLHLLWRLLSRKGCSRLLERALWCPWLWSTGSLLGRSLWLLLLLLWHHHFISSKTCLKHLFR</sequence>
<organism evidence="2">
    <name type="scientific">Anopheles marajoara</name>
    <dbReference type="NCBI Taxonomy" id="58244"/>
    <lineage>
        <taxon>Eukaryota</taxon>
        <taxon>Metazoa</taxon>
        <taxon>Ecdysozoa</taxon>
        <taxon>Arthropoda</taxon>
        <taxon>Hexapoda</taxon>
        <taxon>Insecta</taxon>
        <taxon>Pterygota</taxon>
        <taxon>Neoptera</taxon>
        <taxon>Endopterygota</taxon>
        <taxon>Diptera</taxon>
        <taxon>Nematocera</taxon>
        <taxon>Culicoidea</taxon>
        <taxon>Culicidae</taxon>
        <taxon>Anophelinae</taxon>
        <taxon>Anopheles</taxon>
    </lineage>
</organism>
<protein>
    <submittedName>
        <fullName evidence="2">Putative secreted protein</fullName>
    </submittedName>
</protein>
<proteinExistence type="predicted"/>
<evidence type="ECO:0000313" key="2">
    <source>
        <dbReference type="EMBL" id="MBW63352.1"/>
    </source>
</evidence>
<evidence type="ECO:0000256" key="1">
    <source>
        <dbReference type="SAM" id="SignalP"/>
    </source>
</evidence>
<keyword evidence="1" id="KW-0732">Signal</keyword>